<accession>A0ABP2ZYT6</accession>
<protein>
    <submittedName>
        <fullName evidence="1">Uncharacterized protein</fullName>
    </submittedName>
</protein>
<evidence type="ECO:0000313" key="1">
    <source>
        <dbReference type="EMBL" id="ESU27675.1"/>
    </source>
</evidence>
<dbReference type="Proteomes" id="UP000018234">
    <property type="component" value="Unassembled WGS sequence"/>
</dbReference>
<gene>
    <name evidence="1" type="ORF">FSS13T_01500</name>
</gene>
<evidence type="ECO:0000313" key="2">
    <source>
        <dbReference type="Proteomes" id="UP000018234"/>
    </source>
</evidence>
<name>A0ABP2ZYT6_9FLAO</name>
<reference evidence="1 2" key="1">
    <citation type="submission" date="2013-08" db="EMBL/GenBank/DDBJ databases">
        <title>Flavobacterium saliperosum type strain genome sequencing.</title>
        <authorList>
            <person name="Lee K."/>
            <person name="Yi H."/>
            <person name="Park S."/>
            <person name="Chun J."/>
        </authorList>
    </citation>
    <scope>NUCLEOTIDE SEQUENCE [LARGE SCALE GENOMIC DNA]</scope>
    <source>
        <strain evidence="1 2">S13</strain>
    </source>
</reference>
<organism evidence="1 2">
    <name type="scientific">Flavobacterium saliperosum S13</name>
    <dbReference type="NCBI Taxonomy" id="1341155"/>
    <lineage>
        <taxon>Bacteria</taxon>
        <taxon>Pseudomonadati</taxon>
        <taxon>Bacteroidota</taxon>
        <taxon>Flavobacteriia</taxon>
        <taxon>Flavobacteriales</taxon>
        <taxon>Flavobacteriaceae</taxon>
        <taxon>Flavobacterium</taxon>
    </lineage>
</organism>
<proteinExistence type="predicted"/>
<sequence>MPFVAKTVIKNLFLLDSAYFQEMPKRLYFQGVWPFLILNFKIK</sequence>
<comment type="caution">
    <text evidence="1">The sequence shown here is derived from an EMBL/GenBank/DDBJ whole genome shotgun (WGS) entry which is preliminary data.</text>
</comment>
<dbReference type="EMBL" id="AVFO01000002">
    <property type="protein sequence ID" value="ESU27675.1"/>
    <property type="molecule type" value="Genomic_DNA"/>
</dbReference>
<keyword evidence="2" id="KW-1185">Reference proteome</keyword>